<evidence type="ECO:0000256" key="2">
    <source>
        <dbReference type="ARBA" id="ARBA00023125"/>
    </source>
</evidence>
<dbReference type="Proteomes" id="UP000182932">
    <property type="component" value="Unassembled WGS sequence"/>
</dbReference>
<dbReference type="InterPro" id="IPR036390">
    <property type="entry name" value="WH_DNA-bd_sf"/>
</dbReference>
<dbReference type="Gene3D" id="1.10.10.10">
    <property type="entry name" value="Winged helix-like DNA-binding domain superfamily/Winged helix DNA-binding domain"/>
    <property type="match status" value="1"/>
</dbReference>
<keyword evidence="1" id="KW-0805">Transcription regulation</keyword>
<dbReference type="GeneID" id="80820402"/>
<evidence type="ECO:0000256" key="3">
    <source>
        <dbReference type="ARBA" id="ARBA00023163"/>
    </source>
</evidence>
<evidence type="ECO:0000256" key="1">
    <source>
        <dbReference type="ARBA" id="ARBA00023015"/>
    </source>
</evidence>
<gene>
    <name evidence="6" type="ORF">SAMN04487940_12112</name>
</gene>
<dbReference type="Gene3D" id="3.30.450.40">
    <property type="match status" value="1"/>
</dbReference>
<dbReference type="InterPro" id="IPR005471">
    <property type="entry name" value="Tscrpt_reg_IclR_N"/>
</dbReference>
<dbReference type="Pfam" id="PF01614">
    <property type="entry name" value="IclR_C"/>
    <property type="match status" value="1"/>
</dbReference>
<dbReference type="SUPFAM" id="SSF46785">
    <property type="entry name" value="Winged helix' DNA-binding domain"/>
    <property type="match status" value="1"/>
</dbReference>
<dbReference type="SUPFAM" id="SSF55781">
    <property type="entry name" value="GAF domain-like"/>
    <property type="match status" value="1"/>
</dbReference>
<name>A0A975WDY5_9RHOB</name>
<dbReference type="InterPro" id="IPR014757">
    <property type="entry name" value="Tscrpt_reg_IclR_C"/>
</dbReference>
<sequence length="254" mass="27583">MLEEKDKKDRSGIQVIARAAAILRVLKEERGGLSLGQIATRVDLPRSTVQRITGALSAERFIIQDPKGGGIRLGPELGAFAEAANFNIVERCRAILNEVTQATGETTDLAVLRNGSMIFLDQVPGLHRLRTVSSVGEVFPLSTTANGRACLALMTDDEALRLIEQETARALSVSDRQATLRKLAEIRETGLAYDIDEHTPGISAAGFAFRDLSGNYHAISVPVPTLRFAAVRPQLDAALRDARDRVQSEFPLDP</sequence>
<dbReference type="Pfam" id="PF09339">
    <property type="entry name" value="HTH_IclR"/>
    <property type="match status" value="1"/>
</dbReference>
<dbReference type="SMART" id="SM00346">
    <property type="entry name" value="HTH_ICLR"/>
    <property type="match status" value="1"/>
</dbReference>
<dbReference type="InterPro" id="IPR036388">
    <property type="entry name" value="WH-like_DNA-bd_sf"/>
</dbReference>
<keyword evidence="3" id="KW-0804">Transcription</keyword>
<dbReference type="PROSITE" id="PS51077">
    <property type="entry name" value="HTH_ICLR"/>
    <property type="match status" value="1"/>
</dbReference>
<organism evidence="6 7">
    <name type="scientific">Marinovum algicola</name>
    <dbReference type="NCBI Taxonomy" id="42444"/>
    <lineage>
        <taxon>Bacteria</taxon>
        <taxon>Pseudomonadati</taxon>
        <taxon>Pseudomonadota</taxon>
        <taxon>Alphaproteobacteria</taxon>
        <taxon>Rhodobacterales</taxon>
        <taxon>Roseobacteraceae</taxon>
        <taxon>Marinovum</taxon>
    </lineage>
</organism>
<dbReference type="PANTHER" id="PTHR30136:SF35">
    <property type="entry name" value="HTH-TYPE TRANSCRIPTIONAL REGULATOR RV1719"/>
    <property type="match status" value="1"/>
</dbReference>
<feature type="domain" description="IclR-ED" evidence="5">
    <location>
        <begin position="69"/>
        <end position="254"/>
    </location>
</feature>
<dbReference type="InterPro" id="IPR029016">
    <property type="entry name" value="GAF-like_dom_sf"/>
</dbReference>
<accession>A0A975WDY5</accession>
<proteinExistence type="predicted"/>
<dbReference type="GO" id="GO:0003677">
    <property type="term" value="F:DNA binding"/>
    <property type="evidence" value="ECO:0007669"/>
    <property type="project" value="UniProtKB-KW"/>
</dbReference>
<dbReference type="PANTHER" id="PTHR30136">
    <property type="entry name" value="HELIX-TURN-HELIX TRANSCRIPTIONAL REGULATOR, ICLR FAMILY"/>
    <property type="match status" value="1"/>
</dbReference>
<dbReference type="InterPro" id="IPR050707">
    <property type="entry name" value="HTH_MetabolicPath_Reg"/>
</dbReference>
<dbReference type="RefSeq" id="WP_048532580.1">
    <property type="nucleotide sequence ID" value="NZ_CATMKJ010000026.1"/>
</dbReference>
<protein>
    <submittedName>
        <fullName evidence="6">Transcriptional regulator, IclR family</fullName>
    </submittedName>
</protein>
<feature type="domain" description="HTH iclR-type" evidence="4">
    <location>
        <begin position="13"/>
        <end position="75"/>
    </location>
</feature>
<reference evidence="6 7" key="1">
    <citation type="submission" date="2016-10" db="EMBL/GenBank/DDBJ databases">
        <authorList>
            <person name="Varghese N."/>
            <person name="Submissions S."/>
        </authorList>
    </citation>
    <scope>NUCLEOTIDE SEQUENCE [LARGE SCALE GENOMIC DNA]</scope>
    <source>
        <strain evidence="6 7">FF3</strain>
    </source>
</reference>
<dbReference type="AlphaFoldDB" id="A0A975WDY5"/>
<dbReference type="PROSITE" id="PS51078">
    <property type="entry name" value="ICLR_ED"/>
    <property type="match status" value="1"/>
</dbReference>
<dbReference type="GO" id="GO:0003700">
    <property type="term" value="F:DNA-binding transcription factor activity"/>
    <property type="evidence" value="ECO:0007669"/>
    <property type="project" value="TreeGrafter"/>
</dbReference>
<evidence type="ECO:0000313" key="7">
    <source>
        <dbReference type="Proteomes" id="UP000182932"/>
    </source>
</evidence>
<comment type="caution">
    <text evidence="6">The sequence shown here is derived from an EMBL/GenBank/DDBJ whole genome shotgun (WGS) entry which is preliminary data.</text>
</comment>
<evidence type="ECO:0000313" key="6">
    <source>
        <dbReference type="EMBL" id="SEK04813.1"/>
    </source>
</evidence>
<dbReference type="GO" id="GO:0045892">
    <property type="term" value="P:negative regulation of DNA-templated transcription"/>
    <property type="evidence" value="ECO:0007669"/>
    <property type="project" value="TreeGrafter"/>
</dbReference>
<keyword evidence="2" id="KW-0238">DNA-binding</keyword>
<keyword evidence="7" id="KW-1185">Reference proteome</keyword>
<evidence type="ECO:0000259" key="5">
    <source>
        <dbReference type="PROSITE" id="PS51078"/>
    </source>
</evidence>
<dbReference type="EMBL" id="FNYY01000021">
    <property type="protein sequence ID" value="SEK04813.1"/>
    <property type="molecule type" value="Genomic_DNA"/>
</dbReference>
<evidence type="ECO:0000259" key="4">
    <source>
        <dbReference type="PROSITE" id="PS51077"/>
    </source>
</evidence>